<accession>A0A4Q9FKZ0</accession>
<dbReference type="InterPro" id="IPR013783">
    <property type="entry name" value="Ig-like_fold"/>
</dbReference>
<proteinExistence type="predicted"/>
<dbReference type="SUPFAM" id="SSF49265">
    <property type="entry name" value="Fibronectin type III"/>
    <property type="match status" value="1"/>
</dbReference>
<reference evidence="1 2" key="1">
    <citation type="submission" date="2019-02" db="EMBL/GenBank/DDBJ databases">
        <title>Hyunsoonleella sp., isolated from marine sediment.</title>
        <authorList>
            <person name="Liu B.-T."/>
        </authorList>
    </citation>
    <scope>NUCLEOTIDE SEQUENCE [LARGE SCALE GENOMIC DNA]</scope>
    <source>
        <strain evidence="1 2">T58</strain>
    </source>
</reference>
<dbReference type="Proteomes" id="UP000291142">
    <property type="component" value="Unassembled WGS sequence"/>
</dbReference>
<name>A0A4Q9FKZ0_9FLAO</name>
<sequence length="263" mass="29489">MILTIIIILGCNQDDDKSNLTYFDVAVITESNGDSHNSLNIRWTESKSRDNSNIHYEVYISENGNELNFQLYDANIDESRYTSSGNIIIGNYNYYIPYADLTQDYKFSYRFLNLEENKSWVIKVIAVDENGNRTSSYTDAVTTTNPFPYVGCWEGTYSATVKPQFMTPQNDSGSLIMCFGVDGNIGGSATSNVFPYDYKIYGNLSNGNLTINAYLEADDGNNNYPVGKLIGTLPTNSNEINDLIMSIDSNNTETIGSWYATRQ</sequence>
<dbReference type="AlphaFoldDB" id="A0A4Q9FKZ0"/>
<dbReference type="RefSeq" id="WP_130963105.1">
    <property type="nucleotide sequence ID" value="NZ_SIRT01000002.1"/>
</dbReference>
<organism evidence="1 2">
    <name type="scientific">Hyunsoonleella flava</name>
    <dbReference type="NCBI Taxonomy" id="2527939"/>
    <lineage>
        <taxon>Bacteria</taxon>
        <taxon>Pseudomonadati</taxon>
        <taxon>Bacteroidota</taxon>
        <taxon>Flavobacteriia</taxon>
        <taxon>Flavobacteriales</taxon>
        <taxon>Flavobacteriaceae</taxon>
    </lineage>
</organism>
<keyword evidence="2" id="KW-1185">Reference proteome</keyword>
<protein>
    <submittedName>
        <fullName evidence="1">Uncharacterized protein</fullName>
    </submittedName>
</protein>
<dbReference type="Gene3D" id="2.60.40.10">
    <property type="entry name" value="Immunoglobulins"/>
    <property type="match status" value="1"/>
</dbReference>
<comment type="caution">
    <text evidence="1">The sequence shown here is derived from an EMBL/GenBank/DDBJ whole genome shotgun (WGS) entry which is preliminary data.</text>
</comment>
<dbReference type="InterPro" id="IPR036116">
    <property type="entry name" value="FN3_sf"/>
</dbReference>
<evidence type="ECO:0000313" key="2">
    <source>
        <dbReference type="Proteomes" id="UP000291142"/>
    </source>
</evidence>
<evidence type="ECO:0000313" key="1">
    <source>
        <dbReference type="EMBL" id="TBN05488.1"/>
    </source>
</evidence>
<gene>
    <name evidence="1" type="ORF">EYD45_04210</name>
</gene>
<dbReference type="EMBL" id="SIRT01000002">
    <property type="protein sequence ID" value="TBN05488.1"/>
    <property type="molecule type" value="Genomic_DNA"/>
</dbReference>